<evidence type="ECO:0000256" key="1">
    <source>
        <dbReference type="SAM" id="MobiDB-lite"/>
    </source>
</evidence>
<dbReference type="RefSeq" id="XP_022499141.1">
    <property type="nucleotide sequence ID" value="XM_022644873.1"/>
</dbReference>
<reference evidence="2 3" key="1">
    <citation type="submission" date="2016-03" db="EMBL/GenBank/DDBJ databases">
        <title>The draft genome sequence of Fonsecaea nubica causative agent of cutaneous subcutaneous infection in human host.</title>
        <authorList>
            <person name="Costa F."/>
            <person name="Sybren D.H."/>
            <person name="Raittz R.T."/>
            <person name="Weiss V.A."/>
            <person name="Leao A.C."/>
            <person name="Gomes R."/>
            <person name="De Souza E.M."/>
            <person name="Pedrosa F.O."/>
            <person name="Steffens M.B."/>
            <person name="Bombassaro A."/>
            <person name="Tadra-Sfeir M.Z."/>
            <person name="Moreno L.F."/>
            <person name="Najafzadeh M.J."/>
            <person name="Felipe M.S."/>
            <person name="Teixeira M."/>
            <person name="Sun J."/>
            <person name="Xi L."/>
            <person name="Castro M.A."/>
            <person name="Vicente V.A."/>
        </authorList>
    </citation>
    <scope>NUCLEOTIDE SEQUENCE [LARGE SCALE GENOMIC DNA]</scope>
    <source>
        <strain evidence="2 3">CBS 269.64</strain>
    </source>
</reference>
<organism evidence="2 3">
    <name type="scientific">Fonsecaea nubica</name>
    <dbReference type="NCBI Taxonomy" id="856822"/>
    <lineage>
        <taxon>Eukaryota</taxon>
        <taxon>Fungi</taxon>
        <taxon>Dikarya</taxon>
        <taxon>Ascomycota</taxon>
        <taxon>Pezizomycotina</taxon>
        <taxon>Eurotiomycetes</taxon>
        <taxon>Chaetothyriomycetidae</taxon>
        <taxon>Chaetothyriales</taxon>
        <taxon>Herpotrichiellaceae</taxon>
        <taxon>Fonsecaea</taxon>
    </lineage>
</organism>
<dbReference type="AlphaFoldDB" id="A0A178CWA7"/>
<proteinExistence type="predicted"/>
<comment type="caution">
    <text evidence="2">The sequence shown here is derived from an EMBL/GenBank/DDBJ whole genome shotgun (WGS) entry which is preliminary data.</text>
</comment>
<name>A0A178CWA7_9EURO</name>
<gene>
    <name evidence="2" type="ORF">AYO20_06584</name>
</gene>
<sequence length="916" mass="104168">MADTTAEIDTSRLLRQYNIFFDLNKRQAEGHEALFRDISTLGSYDLDKYRPNITVESTQKPWRLKTVERAKAISAKALRCLEQDKNESSWRLSIESEILARFSIEVACQREHGRSGDKTEKSKNMPVPVAQAFDEGLNPLFDDRAEEEIQYEAEIRAKITKGKKPDRIVGIRLTKRLDRILHETEGPDGNLIVDSIRTCPFKPGTRPLLFPFLLIEAKSEKSPDAFSKIDAQSGFALRNLLQLQRNLVHATAENRHSSVKPLVWYLACKGEQWRLSGAYVEETKHESRPNYRILQLWRGEITEENEALRLLLILDYVFDWARDIYRRDIISGLLSLAANASESLIADTDVGSTYDRFDHFRDVDYDEPAIGNDVGQTEPFGVPPLLKFFDDRRLAIRDARYMAHKVWALHVTLENLDEFLNKMKTTAKARKLARQLWGCIRSRGRWTVTADCLNAVEKLWTGQDRESHTFQNPEQLFLASFAVDSYLKSGDRRGMIRLDVWDQVHALTYVAIAQDAVEALRKRTEFRDDSPRLKFDPSDVEATDSVLDLFRSVRFASAKQCFAAAIARSRLSSQFGSRTEAITTPGLPKGISWTSYPALIPATSESSRNVSPSGLVTKMYKHLKIGMAEPSESFLRVSQQFSKHDIEATCPTPMPWALSTLKMLQETDAALVRGVDSETVDGKKRVRTWYCLFIFDTPPTNGHEGTELLRRARIFQGTLQTFFNVRLREYNFKDTKCEGAQKLEKALKILEHVAMQYSLIQSMDADGDVETAPEWIREKCKVLAYPSVEWPYSFSETIDGIKQVSKDYGFSQTIHDLIVAFQTMIPPQNSYLGPKDNLLVDRAPSHERKDKGKRHRVHFSPSSDHSRAGYSADIRGAITVEDTTDVTESNFGSWSEDSSSGDSIGGPSNGKRRRLE</sequence>
<keyword evidence="3" id="KW-1185">Reference proteome</keyword>
<dbReference type="Proteomes" id="UP000185904">
    <property type="component" value="Unassembled WGS sequence"/>
</dbReference>
<protein>
    <submittedName>
        <fullName evidence="2">Uncharacterized protein</fullName>
    </submittedName>
</protein>
<dbReference type="EMBL" id="LVCJ01000042">
    <property type="protein sequence ID" value="OAL34129.1"/>
    <property type="molecule type" value="Genomic_DNA"/>
</dbReference>
<feature type="compositionally biased region" description="Low complexity" evidence="1">
    <location>
        <begin position="888"/>
        <end position="902"/>
    </location>
</feature>
<feature type="region of interest" description="Disordered" evidence="1">
    <location>
        <begin position="846"/>
        <end position="916"/>
    </location>
</feature>
<evidence type="ECO:0000313" key="3">
    <source>
        <dbReference type="Proteomes" id="UP000185904"/>
    </source>
</evidence>
<accession>A0A178CWA7</accession>
<dbReference type="GeneID" id="34589998"/>
<evidence type="ECO:0000313" key="2">
    <source>
        <dbReference type="EMBL" id="OAL34129.1"/>
    </source>
</evidence>
<dbReference type="OrthoDB" id="3538597at2759"/>